<keyword evidence="5" id="KW-0949">S-adenosyl-L-methionine</keyword>
<gene>
    <name evidence="8" type="ORF">GA0070623_3220</name>
</gene>
<dbReference type="PANTHER" id="PTHR33841">
    <property type="entry name" value="DNA METHYLTRANSFERASE YEEA-RELATED"/>
    <property type="match status" value="1"/>
</dbReference>
<keyword evidence="4" id="KW-0808">Transferase</keyword>
<evidence type="ECO:0000259" key="7">
    <source>
        <dbReference type="Pfam" id="PF07669"/>
    </source>
</evidence>
<dbReference type="OrthoDB" id="4280289at2"/>
<dbReference type="PANTHER" id="PTHR33841:SF5">
    <property type="entry name" value="DNA METHYLASE (MODIFICATION METHYLASE) (METHYLTRANSFERASE)-RELATED"/>
    <property type="match status" value="1"/>
</dbReference>
<dbReference type="Pfam" id="PF07669">
    <property type="entry name" value="Eco57I"/>
    <property type="match status" value="1"/>
</dbReference>
<dbReference type="Proteomes" id="UP000198226">
    <property type="component" value="Chromosome I"/>
</dbReference>
<accession>A0A109IQA1</accession>
<evidence type="ECO:0000313" key="8">
    <source>
        <dbReference type="EMBL" id="SCG66714.1"/>
    </source>
</evidence>
<dbReference type="InterPro" id="IPR050953">
    <property type="entry name" value="N4_N6_ade-DNA_methylase"/>
</dbReference>
<evidence type="ECO:0000256" key="3">
    <source>
        <dbReference type="ARBA" id="ARBA00022603"/>
    </source>
</evidence>
<proteinExistence type="inferred from homology"/>
<dbReference type="SUPFAM" id="SSF53335">
    <property type="entry name" value="S-adenosyl-L-methionine-dependent methyltransferases"/>
    <property type="match status" value="1"/>
</dbReference>
<comment type="similarity">
    <text evidence="1">Belongs to the N(4)/N(6)-methyltransferase family.</text>
</comment>
<dbReference type="AlphaFoldDB" id="A0A109IQA1"/>
<dbReference type="GO" id="GO:0032259">
    <property type="term" value="P:methylation"/>
    <property type="evidence" value="ECO:0007669"/>
    <property type="project" value="UniProtKB-KW"/>
</dbReference>
<evidence type="ECO:0000256" key="6">
    <source>
        <dbReference type="ARBA" id="ARBA00047942"/>
    </source>
</evidence>
<dbReference type="PROSITE" id="PS00092">
    <property type="entry name" value="N6_MTASE"/>
    <property type="match status" value="1"/>
</dbReference>
<dbReference type="InterPro" id="IPR029063">
    <property type="entry name" value="SAM-dependent_MTases_sf"/>
</dbReference>
<dbReference type="REBASE" id="158015">
    <property type="entry name" value="M.Mri44983ORF3220P"/>
</dbReference>
<dbReference type="GO" id="GO:0003676">
    <property type="term" value="F:nucleic acid binding"/>
    <property type="evidence" value="ECO:0007669"/>
    <property type="project" value="InterPro"/>
</dbReference>
<organism evidence="8 9">
    <name type="scientific">Micromonospora rifamycinica</name>
    <dbReference type="NCBI Taxonomy" id="291594"/>
    <lineage>
        <taxon>Bacteria</taxon>
        <taxon>Bacillati</taxon>
        <taxon>Actinomycetota</taxon>
        <taxon>Actinomycetes</taxon>
        <taxon>Micromonosporales</taxon>
        <taxon>Micromonosporaceae</taxon>
        <taxon>Micromonospora</taxon>
    </lineage>
</organism>
<comment type="catalytic activity">
    <reaction evidence="6">
        <text>a 2'-deoxyadenosine in DNA + S-adenosyl-L-methionine = an N(6)-methyl-2'-deoxyadenosine in DNA + S-adenosyl-L-homocysteine + H(+)</text>
        <dbReference type="Rhea" id="RHEA:15197"/>
        <dbReference type="Rhea" id="RHEA-COMP:12418"/>
        <dbReference type="Rhea" id="RHEA-COMP:12419"/>
        <dbReference type="ChEBI" id="CHEBI:15378"/>
        <dbReference type="ChEBI" id="CHEBI:57856"/>
        <dbReference type="ChEBI" id="CHEBI:59789"/>
        <dbReference type="ChEBI" id="CHEBI:90615"/>
        <dbReference type="ChEBI" id="CHEBI:90616"/>
        <dbReference type="EC" id="2.1.1.72"/>
    </reaction>
</comment>
<dbReference type="InterPro" id="IPR002052">
    <property type="entry name" value="DNA_methylase_N6_adenine_CS"/>
</dbReference>
<dbReference type="Gene3D" id="3.40.50.150">
    <property type="entry name" value="Vaccinia Virus protein VP39"/>
    <property type="match status" value="1"/>
</dbReference>
<dbReference type="PRINTS" id="PR00507">
    <property type="entry name" value="N12N6MTFRASE"/>
</dbReference>
<keyword evidence="9" id="KW-1185">Reference proteome</keyword>
<protein>
    <recommendedName>
        <fullName evidence="2">site-specific DNA-methyltransferase (adenine-specific)</fullName>
        <ecNumber evidence="2">2.1.1.72</ecNumber>
    </recommendedName>
</protein>
<evidence type="ECO:0000256" key="1">
    <source>
        <dbReference type="ARBA" id="ARBA00006594"/>
    </source>
</evidence>
<dbReference type="GO" id="GO:0006304">
    <property type="term" value="P:DNA modification"/>
    <property type="evidence" value="ECO:0007669"/>
    <property type="project" value="InterPro"/>
</dbReference>
<dbReference type="InterPro" id="IPR011639">
    <property type="entry name" value="MethylTrfase_TaqI-like_dom"/>
</dbReference>
<evidence type="ECO:0000256" key="4">
    <source>
        <dbReference type="ARBA" id="ARBA00022679"/>
    </source>
</evidence>
<sequence length="569" mass="62622">MLGEMLSSLTAIPAESVEHGEVFTRRWVVDLILDLAGYTPDRDLAPLTVVEPACGGGAFLAAMAARVSDSCRKHDRPLLDARRAVHAFDLLTSNVTASRRLVREVLVDEGWPLPEAREVATAWVRQGDYLLDPDVPDGVDFVVGNPPYVRLEDVPADRMLAYRAACPTMTGRSDLYVGFFEQGLRSLASGGVLAFICADRWMRNQYGRQLRELIAAGYSVDVTVNMHDVDAFERQVSAYPAVTVIRRAGQGEAVVVETRRGFGAQDAPGLAEAMSAPGLRPVPAAGVSSRYEVARLPHWFTGGESWPAGSPSRLALIEELNDRFPPLEDARTGTRVGIGVATGADSVFITTGADVEPRRLLPLSMVRDTTSGCHSWSGHYLVNPWDADGQLVDLAALPRLRAYYQRHSAVLRRRYVAGRRPEQWYRTIDKVDHSLVERPKLLFPDMKTTIHPVLDEGGFYPHHNLYYIVSDSWDLRVLGGLLLSGVAQAFVEAYAVRMRGGTLRFQAQYLRRIRVPRPEVISAADRAALTSAFDRRDTRAATRVALRVYGIEEFGEVIDGSALARGGGA</sequence>
<evidence type="ECO:0000256" key="2">
    <source>
        <dbReference type="ARBA" id="ARBA00011900"/>
    </source>
</evidence>
<reference evidence="9" key="1">
    <citation type="submission" date="2016-06" db="EMBL/GenBank/DDBJ databases">
        <authorList>
            <person name="Varghese N."/>
            <person name="Submissions Spin"/>
        </authorList>
    </citation>
    <scope>NUCLEOTIDE SEQUENCE [LARGE SCALE GENOMIC DNA]</scope>
    <source>
        <strain evidence="9">DSM 44983</strain>
    </source>
</reference>
<name>A0A109IQA1_9ACTN</name>
<evidence type="ECO:0000256" key="5">
    <source>
        <dbReference type="ARBA" id="ARBA00022691"/>
    </source>
</evidence>
<keyword evidence="3" id="KW-0489">Methyltransferase</keyword>
<dbReference type="EMBL" id="LT607752">
    <property type="protein sequence ID" value="SCG66714.1"/>
    <property type="molecule type" value="Genomic_DNA"/>
</dbReference>
<dbReference type="EC" id="2.1.1.72" evidence="2"/>
<evidence type="ECO:0000313" key="9">
    <source>
        <dbReference type="Proteomes" id="UP000198226"/>
    </source>
</evidence>
<feature type="domain" description="Type II methyltransferase M.TaqI-like" evidence="7">
    <location>
        <begin position="137"/>
        <end position="232"/>
    </location>
</feature>
<dbReference type="GO" id="GO:0009007">
    <property type="term" value="F:site-specific DNA-methyltransferase (adenine-specific) activity"/>
    <property type="evidence" value="ECO:0007669"/>
    <property type="project" value="UniProtKB-EC"/>
</dbReference>